<comment type="caution">
    <text evidence="2">The sequence shown here is derived from an EMBL/GenBank/DDBJ whole genome shotgun (WGS) entry which is preliminary data.</text>
</comment>
<evidence type="ECO:0000313" key="2">
    <source>
        <dbReference type="EMBL" id="KAK8944550.1"/>
    </source>
</evidence>
<feature type="region of interest" description="Disordered" evidence="1">
    <location>
        <begin position="1"/>
        <end position="22"/>
    </location>
</feature>
<accession>A0AAP0BMM4</accession>
<sequence length="285" mass="32048">MISFHETLTHGISSPSPSPIYREPRLPTLSSSISHERWLPTHSSPISREQRLPFSFARALTMVSFLCIHIDFTNTDSSSRVRPSSKMPVHDRFFSVFTFLTSKVGFAMFSFDFPFLSLQGNLALGQTSSFLTAFSVDQSDTHDVSNDKLKADDCCILLIRLFWIVSKVSEPFHPLACATHSRGLHPRPHLLQRRSSSVLLPRPHLLERCSSSVLRLHLQPAASPSTTVKSHFRASLTVRHRSLPPRCRAFPLPSRGLTWPSSKPLQLHSFSSIPFPSQSCFVCIL</sequence>
<name>A0AAP0BMM4_9ASPA</name>
<proteinExistence type="predicted"/>
<dbReference type="EMBL" id="JBBWWQ010000006">
    <property type="protein sequence ID" value="KAK8944550.1"/>
    <property type="molecule type" value="Genomic_DNA"/>
</dbReference>
<dbReference type="Proteomes" id="UP001418222">
    <property type="component" value="Unassembled WGS sequence"/>
</dbReference>
<keyword evidence="3" id="KW-1185">Reference proteome</keyword>
<dbReference type="AlphaFoldDB" id="A0AAP0BMM4"/>
<organism evidence="2 3">
    <name type="scientific">Platanthera zijinensis</name>
    <dbReference type="NCBI Taxonomy" id="2320716"/>
    <lineage>
        <taxon>Eukaryota</taxon>
        <taxon>Viridiplantae</taxon>
        <taxon>Streptophyta</taxon>
        <taxon>Embryophyta</taxon>
        <taxon>Tracheophyta</taxon>
        <taxon>Spermatophyta</taxon>
        <taxon>Magnoliopsida</taxon>
        <taxon>Liliopsida</taxon>
        <taxon>Asparagales</taxon>
        <taxon>Orchidaceae</taxon>
        <taxon>Orchidoideae</taxon>
        <taxon>Orchideae</taxon>
        <taxon>Orchidinae</taxon>
        <taxon>Platanthera</taxon>
    </lineage>
</organism>
<evidence type="ECO:0000313" key="3">
    <source>
        <dbReference type="Proteomes" id="UP001418222"/>
    </source>
</evidence>
<protein>
    <submittedName>
        <fullName evidence="2">Uncharacterized protein</fullName>
    </submittedName>
</protein>
<evidence type="ECO:0000256" key="1">
    <source>
        <dbReference type="SAM" id="MobiDB-lite"/>
    </source>
</evidence>
<gene>
    <name evidence="2" type="ORF">KSP39_PZI007814</name>
</gene>
<reference evidence="2 3" key="1">
    <citation type="journal article" date="2022" name="Nat. Plants">
        <title>Genomes of leafy and leafless Platanthera orchids illuminate the evolution of mycoheterotrophy.</title>
        <authorList>
            <person name="Li M.H."/>
            <person name="Liu K.W."/>
            <person name="Li Z."/>
            <person name="Lu H.C."/>
            <person name="Ye Q.L."/>
            <person name="Zhang D."/>
            <person name="Wang J.Y."/>
            <person name="Li Y.F."/>
            <person name="Zhong Z.M."/>
            <person name="Liu X."/>
            <person name="Yu X."/>
            <person name="Liu D.K."/>
            <person name="Tu X.D."/>
            <person name="Liu B."/>
            <person name="Hao Y."/>
            <person name="Liao X.Y."/>
            <person name="Jiang Y.T."/>
            <person name="Sun W.H."/>
            <person name="Chen J."/>
            <person name="Chen Y.Q."/>
            <person name="Ai Y."/>
            <person name="Zhai J.W."/>
            <person name="Wu S.S."/>
            <person name="Zhou Z."/>
            <person name="Hsiao Y.Y."/>
            <person name="Wu W.L."/>
            <person name="Chen Y.Y."/>
            <person name="Lin Y.F."/>
            <person name="Hsu J.L."/>
            <person name="Li C.Y."/>
            <person name="Wang Z.W."/>
            <person name="Zhao X."/>
            <person name="Zhong W.Y."/>
            <person name="Ma X.K."/>
            <person name="Ma L."/>
            <person name="Huang J."/>
            <person name="Chen G.Z."/>
            <person name="Huang M.Z."/>
            <person name="Huang L."/>
            <person name="Peng D.H."/>
            <person name="Luo Y.B."/>
            <person name="Zou S.Q."/>
            <person name="Chen S.P."/>
            <person name="Lan S."/>
            <person name="Tsai W.C."/>
            <person name="Van de Peer Y."/>
            <person name="Liu Z.J."/>
        </authorList>
    </citation>
    <scope>NUCLEOTIDE SEQUENCE [LARGE SCALE GENOMIC DNA]</scope>
    <source>
        <strain evidence="2">Lor287</strain>
    </source>
</reference>